<evidence type="ECO:0000256" key="3">
    <source>
        <dbReference type="ARBA" id="ARBA00022670"/>
    </source>
</evidence>
<accession>A0A0R3S0T1</accession>
<dbReference type="InterPro" id="IPR027268">
    <property type="entry name" value="Peptidase_M4/M1_CTD_sf"/>
</dbReference>
<dbReference type="GO" id="GO:0043171">
    <property type="term" value="P:peptide catabolic process"/>
    <property type="evidence" value="ECO:0007669"/>
    <property type="project" value="TreeGrafter"/>
</dbReference>
<evidence type="ECO:0000256" key="5">
    <source>
        <dbReference type="ARBA" id="ARBA00022801"/>
    </source>
</evidence>
<feature type="active site" description="Proton acceptor" evidence="8">
    <location>
        <position position="390"/>
    </location>
</feature>
<dbReference type="GO" id="GO:0005737">
    <property type="term" value="C:cytoplasm"/>
    <property type="evidence" value="ECO:0007669"/>
    <property type="project" value="TreeGrafter"/>
</dbReference>
<evidence type="ECO:0000256" key="4">
    <source>
        <dbReference type="ARBA" id="ARBA00022723"/>
    </source>
</evidence>
<dbReference type="Gene3D" id="2.60.40.1910">
    <property type="match status" value="1"/>
</dbReference>
<dbReference type="InterPro" id="IPR050344">
    <property type="entry name" value="Peptidase_M1_aminopeptidases"/>
</dbReference>
<evidence type="ECO:0000256" key="7">
    <source>
        <dbReference type="ARBA" id="ARBA00023049"/>
    </source>
</evidence>
<feature type="binding site" evidence="9">
    <location>
        <position position="393"/>
    </location>
    <ligand>
        <name>Zn(2+)</name>
        <dbReference type="ChEBI" id="CHEBI:29105"/>
        <note>catalytic</note>
    </ligand>
</feature>
<dbReference type="CDD" id="cd09601">
    <property type="entry name" value="M1_APN-Q_like"/>
    <property type="match status" value="1"/>
</dbReference>
<dbReference type="GO" id="GO:0006508">
    <property type="term" value="P:proteolysis"/>
    <property type="evidence" value="ECO:0007669"/>
    <property type="project" value="UniProtKB-KW"/>
</dbReference>
<evidence type="ECO:0000256" key="11">
    <source>
        <dbReference type="SAM" id="Phobius"/>
    </source>
</evidence>
<dbReference type="InterPro" id="IPR045357">
    <property type="entry name" value="Aminopeptidase_N-like_N"/>
</dbReference>
<feature type="domain" description="Peptidase M1 membrane alanine aminopeptidase" evidence="12">
    <location>
        <begin position="317"/>
        <end position="548"/>
    </location>
</feature>
<dbReference type="InterPro" id="IPR001930">
    <property type="entry name" value="Peptidase_M1"/>
</dbReference>
<feature type="binding site" evidence="9">
    <location>
        <position position="389"/>
    </location>
    <ligand>
        <name>Zn(2+)</name>
        <dbReference type="ChEBI" id="CHEBI:29105"/>
        <note>catalytic</note>
    </ligand>
</feature>
<dbReference type="PRINTS" id="PR00756">
    <property type="entry name" value="ALADIPTASE"/>
</dbReference>
<sequence>MRKQTKVRYKETNSPLQIQILLVLTIFFAFIVLLLAFLIFSSKQRFEQQTTMLHQRSSNNNNNNNSSMINSQPYFRLPTTIHPLHYDLKLQVFLPYREGLNFNEQNFSIHADVAIRIICLHATNRIILNAKNLKFGINDIEVQNSRNQSIPLINLYRYQHEVDEIHVVEIVLMQELLSGYDYMVAIKYQGAINDVWTGGLYKTQYSIGGVTRFLALTQLQPTDASRLLPCFDEPEMKATFQISIIHPIGTSAVSNSPVRRYRHLNSKWSQTEFEVTPVMSTYLLAIAVSDFVFKFRHCGKIEIRVWCQPAVVYDIDYALNVACRLLIYYENFFSIPYPLKKLDIFTVPELRVLAMENWGLITVRQKMMLYNQRLNSLRERRVVTDVIAHEVAHMWFGNLATMRWWNDLWLNEGFATMMGQKAADFVENTTLRMSQCFAADITLKALSSDQHTTVTQPISLKENSDRIHGQDIKIIYNKGAAVIRMVESTIGKEVFRQGLNLYLVEFAYANAEKTDFLNSFSKIFKAVDHHRDPFLDTNFSVYNFIDSWIYQRGFPLLKVRQIGNYFEISQQIFDFDNNSAFADTQWKVPVFTRENQHDEVHWLEEGKKLKLFHGSRKFVIDPNFHGYYRVEYEIDYWKLLTDHLLQKHNYFSVSTRLKLLGSLCIFLFIT</sequence>
<keyword evidence="3" id="KW-0645">Protease</keyword>
<keyword evidence="14" id="KW-1185">Reference proteome</keyword>
<dbReference type="Gene3D" id="1.10.390.10">
    <property type="entry name" value="Neutral Protease Domain 2"/>
    <property type="match status" value="1"/>
</dbReference>
<organism evidence="14 15">
    <name type="scientific">Elaeophora elaphi</name>
    <dbReference type="NCBI Taxonomy" id="1147741"/>
    <lineage>
        <taxon>Eukaryota</taxon>
        <taxon>Metazoa</taxon>
        <taxon>Ecdysozoa</taxon>
        <taxon>Nematoda</taxon>
        <taxon>Chromadorea</taxon>
        <taxon>Rhabditida</taxon>
        <taxon>Spirurina</taxon>
        <taxon>Spiruromorpha</taxon>
        <taxon>Filarioidea</taxon>
        <taxon>Onchocercidae</taxon>
        <taxon>Elaeophora</taxon>
    </lineage>
</organism>
<comment type="cofactor">
    <cofactor evidence="9">
        <name>Zn(2+)</name>
        <dbReference type="ChEBI" id="CHEBI:29105"/>
    </cofactor>
    <text evidence="9">Binds 1 zinc ion per subunit.</text>
</comment>
<evidence type="ECO:0000256" key="10">
    <source>
        <dbReference type="PIRSR" id="PIRSR634016-4"/>
    </source>
</evidence>
<dbReference type="Gene3D" id="2.60.40.1730">
    <property type="entry name" value="tricorn interacting facor f3 domain"/>
    <property type="match status" value="1"/>
</dbReference>
<dbReference type="InterPro" id="IPR034016">
    <property type="entry name" value="M1_APN-typ"/>
</dbReference>
<evidence type="ECO:0000256" key="6">
    <source>
        <dbReference type="ARBA" id="ARBA00022833"/>
    </source>
</evidence>
<evidence type="ECO:0000256" key="1">
    <source>
        <dbReference type="ARBA" id="ARBA00010136"/>
    </source>
</evidence>
<evidence type="ECO:0000256" key="2">
    <source>
        <dbReference type="ARBA" id="ARBA00022438"/>
    </source>
</evidence>
<feature type="domain" description="Aminopeptidase N-like N-terminal" evidence="13">
    <location>
        <begin position="82"/>
        <end position="283"/>
    </location>
</feature>
<dbReference type="GO" id="GO:0016020">
    <property type="term" value="C:membrane"/>
    <property type="evidence" value="ECO:0007669"/>
    <property type="project" value="TreeGrafter"/>
</dbReference>
<dbReference type="AlphaFoldDB" id="A0A0R3S0T1"/>
<evidence type="ECO:0000259" key="12">
    <source>
        <dbReference type="Pfam" id="PF01433"/>
    </source>
</evidence>
<keyword evidence="2" id="KW-0031">Aminopeptidase</keyword>
<keyword evidence="11" id="KW-1133">Transmembrane helix</keyword>
<dbReference type="PANTHER" id="PTHR11533">
    <property type="entry name" value="PROTEASE M1 ZINC METALLOPROTEASE"/>
    <property type="match status" value="1"/>
</dbReference>
<dbReference type="GO" id="GO:0005615">
    <property type="term" value="C:extracellular space"/>
    <property type="evidence" value="ECO:0007669"/>
    <property type="project" value="TreeGrafter"/>
</dbReference>
<dbReference type="GO" id="GO:0070006">
    <property type="term" value="F:metalloaminopeptidase activity"/>
    <property type="evidence" value="ECO:0007669"/>
    <property type="project" value="TreeGrafter"/>
</dbReference>
<dbReference type="PANTHER" id="PTHR11533:SF299">
    <property type="entry name" value="AMINOPEPTIDASE"/>
    <property type="match status" value="1"/>
</dbReference>
<protein>
    <submittedName>
        <fullName evidence="15">Peptidase_M1 domain-containing protein</fullName>
    </submittedName>
</protein>
<name>A0A0R3S0T1_9BILA</name>
<evidence type="ECO:0000313" key="15">
    <source>
        <dbReference type="WBParaSite" id="EEL_0000824701-mRNA-1"/>
    </source>
</evidence>
<dbReference type="Proteomes" id="UP000050640">
    <property type="component" value="Unplaced"/>
</dbReference>
<comment type="similarity">
    <text evidence="1">Belongs to the peptidase M1 family.</text>
</comment>
<dbReference type="GO" id="GO:0042277">
    <property type="term" value="F:peptide binding"/>
    <property type="evidence" value="ECO:0007669"/>
    <property type="project" value="TreeGrafter"/>
</dbReference>
<dbReference type="Pfam" id="PF17900">
    <property type="entry name" value="Peptidase_M1_N"/>
    <property type="match status" value="1"/>
</dbReference>
<evidence type="ECO:0000259" key="13">
    <source>
        <dbReference type="Pfam" id="PF17900"/>
    </source>
</evidence>
<feature type="transmembrane region" description="Helical" evidence="11">
    <location>
        <begin position="20"/>
        <end position="40"/>
    </location>
</feature>
<dbReference type="STRING" id="1147741.A0A0R3S0T1"/>
<dbReference type="Pfam" id="PF01433">
    <property type="entry name" value="Peptidase_M1"/>
    <property type="match status" value="1"/>
</dbReference>
<dbReference type="GO" id="GO:0008270">
    <property type="term" value="F:zinc ion binding"/>
    <property type="evidence" value="ECO:0007669"/>
    <property type="project" value="InterPro"/>
</dbReference>
<reference evidence="15" key="1">
    <citation type="submission" date="2017-02" db="UniProtKB">
        <authorList>
            <consortium name="WormBaseParasite"/>
        </authorList>
    </citation>
    <scope>IDENTIFICATION</scope>
</reference>
<dbReference type="SUPFAM" id="SSF63737">
    <property type="entry name" value="Leukotriene A4 hydrolase N-terminal domain"/>
    <property type="match status" value="1"/>
</dbReference>
<dbReference type="WBParaSite" id="EEL_0000824701-mRNA-1">
    <property type="protein sequence ID" value="EEL_0000824701-mRNA-1"/>
    <property type="gene ID" value="EEL_0000824701"/>
</dbReference>
<keyword evidence="5" id="KW-0378">Hydrolase</keyword>
<keyword evidence="6 9" id="KW-0862">Zinc</keyword>
<proteinExistence type="inferred from homology"/>
<dbReference type="FunFam" id="1.10.390.10:FF:000006">
    <property type="entry name" value="Puromycin-sensitive aminopeptidase"/>
    <property type="match status" value="1"/>
</dbReference>
<dbReference type="InterPro" id="IPR014782">
    <property type="entry name" value="Peptidase_M1_dom"/>
</dbReference>
<feature type="site" description="Transition state stabilizer" evidence="10">
    <location>
        <position position="476"/>
    </location>
</feature>
<evidence type="ECO:0000256" key="8">
    <source>
        <dbReference type="PIRSR" id="PIRSR634016-1"/>
    </source>
</evidence>
<dbReference type="InterPro" id="IPR042097">
    <property type="entry name" value="Aminopeptidase_N-like_N_sf"/>
</dbReference>
<evidence type="ECO:0000313" key="14">
    <source>
        <dbReference type="Proteomes" id="UP000050640"/>
    </source>
</evidence>
<dbReference type="SUPFAM" id="SSF55486">
    <property type="entry name" value="Metalloproteases ('zincins'), catalytic domain"/>
    <property type="match status" value="1"/>
</dbReference>
<keyword evidence="4 9" id="KW-0479">Metal-binding</keyword>
<keyword evidence="7" id="KW-0482">Metalloprotease</keyword>
<evidence type="ECO:0000256" key="9">
    <source>
        <dbReference type="PIRSR" id="PIRSR634016-3"/>
    </source>
</evidence>
<keyword evidence="11" id="KW-0812">Transmembrane</keyword>
<keyword evidence="11" id="KW-0472">Membrane</keyword>
<feature type="binding site" evidence="9">
    <location>
        <position position="412"/>
    </location>
    <ligand>
        <name>Zn(2+)</name>
        <dbReference type="ChEBI" id="CHEBI:29105"/>
        <note>catalytic</note>
    </ligand>
</feature>